<reference evidence="2 3" key="1">
    <citation type="submission" date="2016-01" db="EMBL/GenBank/DDBJ databases">
        <authorList>
            <person name="Oliw E.H."/>
        </authorList>
    </citation>
    <scope>NUCLEOTIDE SEQUENCE [LARGE SCALE GENOMIC DNA]</scope>
    <source>
        <strain evidence="2 3">MJR8628B</strain>
    </source>
</reference>
<dbReference type="PATRIC" id="fig|1681.53.peg.1027"/>
<evidence type="ECO:0000313" key="3">
    <source>
        <dbReference type="Proteomes" id="UP000070092"/>
    </source>
</evidence>
<evidence type="ECO:0000256" key="1">
    <source>
        <dbReference type="SAM" id="MobiDB-lite"/>
    </source>
</evidence>
<proteinExistence type="predicted"/>
<organism evidence="2 3">
    <name type="scientific">Bifidobacterium bifidum</name>
    <dbReference type="NCBI Taxonomy" id="1681"/>
    <lineage>
        <taxon>Bacteria</taxon>
        <taxon>Bacillati</taxon>
        <taxon>Actinomycetota</taxon>
        <taxon>Actinomycetes</taxon>
        <taxon>Bifidobacteriales</taxon>
        <taxon>Bifidobacteriaceae</taxon>
        <taxon>Bifidobacterium</taxon>
    </lineage>
</organism>
<dbReference type="EMBL" id="LRPO01000031">
    <property type="protein sequence ID" value="KWZ81372.1"/>
    <property type="molecule type" value="Genomic_DNA"/>
</dbReference>
<gene>
    <name evidence="2" type="ORF">HMPREF3196_01039</name>
</gene>
<feature type="compositionally biased region" description="Polar residues" evidence="1">
    <location>
        <begin position="30"/>
        <end position="42"/>
    </location>
</feature>
<comment type="caution">
    <text evidence="2">The sequence shown here is derived from an EMBL/GenBank/DDBJ whole genome shotgun (WGS) entry which is preliminary data.</text>
</comment>
<feature type="region of interest" description="Disordered" evidence="1">
    <location>
        <begin position="12"/>
        <end position="42"/>
    </location>
</feature>
<evidence type="ECO:0000313" key="2">
    <source>
        <dbReference type="EMBL" id="KWZ81372.1"/>
    </source>
</evidence>
<sequence length="42" mass="4591">MKLPLFSCCGYDRRASSSPMDAEPAKQDKAVTTSSPIKRTLC</sequence>
<dbReference type="AlphaFoldDB" id="A0A133KPF3"/>
<protein>
    <submittedName>
        <fullName evidence="2">Uncharacterized protein</fullName>
    </submittedName>
</protein>
<name>A0A133KPF3_BIFBI</name>
<accession>A0A133KPF3</accession>
<dbReference type="Proteomes" id="UP000070092">
    <property type="component" value="Unassembled WGS sequence"/>
</dbReference>